<reference evidence="2 3" key="1">
    <citation type="submission" date="2022-05" db="EMBL/GenBank/DDBJ databases">
        <authorList>
            <consortium name="Genoscope - CEA"/>
            <person name="William W."/>
        </authorList>
    </citation>
    <scope>NUCLEOTIDE SEQUENCE [LARGE SCALE GENOMIC DNA]</scope>
</reference>
<evidence type="ECO:0000313" key="2">
    <source>
        <dbReference type="EMBL" id="CAH3148989.1"/>
    </source>
</evidence>
<keyword evidence="3" id="KW-1185">Reference proteome</keyword>
<protein>
    <recommendedName>
        <fullName evidence="4">SGNH hydrolase-type esterase domain-containing protein</fullName>
    </recommendedName>
</protein>
<gene>
    <name evidence="2" type="ORF">PLOB_00046920</name>
</gene>
<name>A0ABN8PS01_9CNID</name>
<evidence type="ECO:0008006" key="4">
    <source>
        <dbReference type="Google" id="ProtNLM"/>
    </source>
</evidence>
<comment type="caution">
    <text evidence="2">The sequence shown here is derived from an EMBL/GenBank/DDBJ whole genome shotgun (WGS) entry which is preliminary data.</text>
</comment>
<accession>A0ABN8PS01</accession>
<dbReference type="InterPro" id="IPR036514">
    <property type="entry name" value="SGNH_hydro_sf"/>
</dbReference>
<sequence>MAPLRILILGHSFIPRLHVFLRQNFNEVIARNLHIDGDLSIKWHGIGGRTISKVIRHDLGIVEEFAPEIVVIQLGTNDPSSLPAFETGSALEDLSRLLHESYGVHRVCVCQTIFRSNAPLFNRQVKLLTKYLKVVLGPIPYVLCWRHRGFWNCKSRFLTRDGVHLNHFGQYKFFQMPPSKRSSTKTSAGIVPRAKRGRSSAATSVAIFDSVTLPASDATSSSNSGTVSIDVAALSAAVSAVVTEALKATLSSETLTGILKTTGPPIPLEPLALESSSSVGAAVTAEVGDILQDGHASGTNRGGAPTILNDSRPQSTFTSISVPLSSRVRAKLKAKIFANEYVDFGALLSSSPNNEGKYLLSMAPSEGSSSGP</sequence>
<evidence type="ECO:0000256" key="1">
    <source>
        <dbReference type="SAM" id="MobiDB-lite"/>
    </source>
</evidence>
<dbReference type="EMBL" id="CALNXK010000085">
    <property type="protein sequence ID" value="CAH3148989.1"/>
    <property type="molecule type" value="Genomic_DNA"/>
</dbReference>
<feature type="region of interest" description="Disordered" evidence="1">
    <location>
        <begin position="350"/>
        <end position="372"/>
    </location>
</feature>
<feature type="region of interest" description="Disordered" evidence="1">
    <location>
        <begin position="292"/>
        <end position="316"/>
    </location>
</feature>
<dbReference type="Gene3D" id="3.40.50.1110">
    <property type="entry name" value="SGNH hydrolase"/>
    <property type="match status" value="1"/>
</dbReference>
<evidence type="ECO:0000313" key="3">
    <source>
        <dbReference type="Proteomes" id="UP001159405"/>
    </source>
</evidence>
<feature type="non-terminal residue" evidence="2">
    <location>
        <position position="372"/>
    </location>
</feature>
<dbReference type="Proteomes" id="UP001159405">
    <property type="component" value="Unassembled WGS sequence"/>
</dbReference>
<proteinExistence type="predicted"/>
<dbReference type="CDD" id="cd00229">
    <property type="entry name" value="SGNH_hydrolase"/>
    <property type="match status" value="1"/>
</dbReference>
<organism evidence="2 3">
    <name type="scientific">Porites lobata</name>
    <dbReference type="NCBI Taxonomy" id="104759"/>
    <lineage>
        <taxon>Eukaryota</taxon>
        <taxon>Metazoa</taxon>
        <taxon>Cnidaria</taxon>
        <taxon>Anthozoa</taxon>
        <taxon>Hexacorallia</taxon>
        <taxon>Scleractinia</taxon>
        <taxon>Fungiina</taxon>
        <taxon>Poritidae</taxon>
        <taxon>Porites</taxon>
    </lineage>
</organism>
<dbReference type="SUPFAM" id="SSF52266">
    <property type="entry name" value="SGNH hydrolase"/>
    <property type="match status" value="1"/>
</dbReference>